<dbReference type="Pfam" id="PF14378">
    <property type="entry name" value="PAP2_3"/>
    <property type="match status" value="1"/>
</dbReference>
<keyword evidence="3 6" id="KW-1133">Transmembrane helix</keyword>
<protein>
    <submittedName>
        <fullName evidence="8">Phosphatidic acid phosphatase</fullName>
    </submittedName>
</protein>
<evidence type="ECO:0000256" key="5">
    <source>
        <dbReference type="SAM" id="MobiDB-lite"/>
    </source>
</evidence>
<dbReference type="Gene3D" id="1.20.144.10">
    <property type="entry name" value="Phosphatidic acid phosphatase type 2/haloperoxidase"/>
    <property type="match status" value="1"/>
</dbReference>
<dbReference type="InterPro" id="IPR036938">
    <property type="entry name" value="PAP2/HPO_sf"/>
</dbReference>
<feature type="transmembrane region" description="Helical" evidence="6">
    <location>
        <begin position="287"/>
        <end position="307"/>
    </location>
</feature>
<dbReference type="PANTHER" id="PTHR31310">
    <property type="match status" value="1"/>
</dbReference>
<feature type="compositionally biased region" description="Polar residues" evidence="5">
    <location>
        <begin position="1"/>
        <end position="30"/>
    </location>
</feature>
<organism evidence="8 9">
    <name type="scientific">Mycolicibacterium poriferae</name>
    <dbReference type="NCBI Taxonomy" id="39694"/>
    <lineage>
        <taxon>Bacteria</taxon>
        <taxon>Bacillati</taxon>
        <taxon>Actinomycetota</taxon>
        <taxon>Actinomycetes</taxon>
        <taxon>Mycobacteriales</taxon>
        <taxon>Mycobacteriaceae</taxon>
        <taxon>Mycolicibacterium</taxon>
    </lineage>
</organism>
<feature type="transmembrane region" description="Helical" evidence="6">
    <location>
        <begin position="65"/>
        <end position="84"/>
    </location>
</feature>
<reference evidence="8 9" key="1">
    <citation type="journal article" date="2019" name="Emerg. Microbes Infect.">
        <title>Comprehensive subspecies identification of 175 nontuberculous mycobacteria species based on 7547 genomic profiles.</title>
        <authorList>
            <person name="Matsumoto Y."/>
            <person name="Kinjo T."/>
            <person name="Motooka D."/>
            <person name="Nabeya D."/>
            <person name="Jung N."/>
            <person name="Uechi K."/>
            <person name="Horii T."/>
            <person name="Iida T."/>
            <person name="Fujita J."/>
            <person name="Nakamura S."/>
        </authorList>
    </citation>
    <scope>NUCLEOTIDE SEQUENCE [LARGE SCALE GENOMIC DNA]</scope>
    <source>
        <strain evidence="8 9">JCM 12603</strain>
    </source>
</reference>
<gene>
    <name evidence="8" type="ORF">MPOR_15360</name>
</gene>
<evidence type="ECO:0000256" key="6">
    <source>
        <dbReference type="SAM" id="Phobius"/>
    </source>
</evidence>
<evidence type="ECO:0000256" key="2">
    <source>
        <dbReference type="ARBA" id="ARBA00022692"/>
    </source>
</evidence>
<sequence>MSVSDQSPSELASDQASPNSVDLASDQASPSGVGRGRWLRVARWVAIAVWATVIVWRTFTDGFAFNRELLLLYICTGLVAASIGQGRRVLYVVRDWLPFAVVLLAYDLSRGAASVVGRPTLWQWQADVDRWMFFGVMPTVWLQERLKLPHPPWWEVVISSVYMSFFILPYVIAGALWLRNRDEWKAFVRLFVTLSFTALVIYALVPAAPPWAAARCTAADVDGGPSGPRCMFRSARGVEDGGLLGAMQVSQDGANSWIERIVGRGWGKLNLHSASALIDQGQASVNLVAAIPSLHAGLSAAIAVFLWNRVQRRWRPVLVAYPLTMAFTLVYTAEHYVVDILLGWVLAAVVLTALARWDAMRAARRIRRDAVPSGEPATLELREIDLAQSLVHRPHRLRRRREPNDIAGSEAQRRAAVDEVNAG</sequence>
<accession>A0A6N4V8Q7</accession>
<dbReference type="InterPro" id="IPR026841">
    <property type="entry name" value="Aur1/Ipt1"/>
</dbReference>
<evidence type="ECO:0000256" key="1">
    <source>
        <dbReference type="ARBA" id="ARBA00004141"/>
    </source>
</evidence>
<keyword evidence="2 6" id="KW-0812">Transmembrane</keyword>
<dbReference type="InterPro" id="IPR052185">
    <property type="entry name" value="IPC_Synthase-Related"/>
</dbReference>
<feature type="region of interest" description="Disordered" evidence="5">
    <location>
        <begin position="1"/>
        <end position="33"/>
    </location>
</feature>
<dbReference type="PANTHER" id="PTHR31310:SF7">
    <property type="entry name" value="PA-PHOSPHATASE RELATED-FAMILY PROTEIN DDB_G0268928"/>
    <property type="match status" value="1"/>
</dbReference>
<dbReference type="GO" id="GO:0016020">
    <property type="term" value="C:membrane"/>
    <property type="evidence" value="ECO:0007669"/>
    <property type="project" value="UniProtKB-SubCell"/>
</dbReference>
<keyword evidence="9" id="KW-1185">Reference proteome</keyword>
<dbReference type="Proteomes" id="UP000466785">
    <property type="component" value="Chromosome"/>
</dbReference>
<dbReference type="InterPro" id="IPR000326">
    <property type="entry name" value="PAP2/HPO"/>
</dbReference>
<feature type="transmembrane region" description="Helical" evidence="6">
    <location>
        <begin position="337"/>
        <end position="357"/>
    </location>
</feature>
<evidence type="ECO:0000256" key="4">
    <source>
        <dbReference type="ARBA" id="ARBA00023136"/>
    </source>
</evidence>
<evidence type="ECO:0000313" key="8">
    <source>
        <dbReference type="EMBL" id="BBX50510.1"/>
    </source>
</evidence>
<dbReference type="KEGG" id="mpof:MPOR_15360"/>
<evidence type="ECO:0000256" key="3">
    <source>
        <dbReference type="ARBA" id="ARBA00022989"/>
    </source>
</evidence>
<proteinExistence type="predicted"/>
<name>A0A6N4V8Q7_9MYCO</name>
<evidence type="ECO:0000313" key="9">
    <source>
        <dbReference type="Proteomes" id="UP000466785"/>
    </source>
</evidence>
<feature type="region of interest" description="Disordered" evidence="5">
    <location>
        <begin position="401"/>
        <end position="423"/>
    </location>
</feature>
<evidence type="ECO:0000259" key="7">
    <source>
        <dbReference type="SMART" id="SM00014"/>
    </source>
</evidence>
<dbReference type="EMBL" id="AP022570">
    <property type="protein sequence ID" value="BBX50510.1"/>
    <property type="molecule type" value="Genomic_DNA"/>
</dbReference>
<keyword evidence="4 6" id="KW-0472">Membrane</keyword>
<comment type="subcellular location">
    <subcellularLocation>
        <location evidence="1">Membrane</location>
        <topology evidence="1">Multi-pass membrane protein</topology>
    </subcellularLocation>
</comment>
<feature type="transmembrane region" description="Helical" evidence="6">
    <location>
        <begin position="156"/>
        <end position="178"/>
    </location>
</feature>
<dbReference type="SMART" id="SM00014">
    <property type="entry name" value="acidPPc"/>
    <property type="match status" value="1"/>
</dbReference>
<feature type="transmembrane region" description="Helical" evidence="6">
    <location>
        <begin position="187"/>
        <end position="205"/>
    </location>
</feature>
<feature type="domain" description="Phosphatidic acid phosphatase type 2/haloperoxidase" evidence="7">
    <location>
        <begin position="240"/>
        <end position="355"/>
    </location>
</feature>
<dbReference type="SUPFAM" id="SSF48317">
    <property type="entry name" value="Acid phosphatase/Vanadium-dependent haloperoxidase"/>
    <property type="match status" value="1"/>
</dbReference>
<dbReference type="AlphaFoldDB" id="A0A6N4V8Q7"/>
<feature type="transmembrane region" description="Helical" evidence="6">
    <location>
        <begin position="314"/>
        <end position="331"/>
    </location>
</feature>
<feature type="transmembrane region" description="Helical" evidence="6">
    <location>
        <begin position="41"/>
        <end position="59"/>
    </location>
</feature>